<dbReference type="InterPro" id="IPR027417">
    <property type="entry name" value="P-loop_NTPase"/>
</dbReference>
<dbReference type="InterPro" id="IPR007111">
    <property type="entry name" value="NACHT_NTPase"/>
</dbReference>
<dbReference type="RefSeq" id="WP_092678786.1">
    <property type="nucleotide sequence ID" value="NZ_FOXS01000010.1"/>
</dbReference>
<dbReference type="OrthoDB" id="811374at2"/>
<dbReference type="SUPFAM" id="SSF52540">
    <property type="entry name" value="P-loop containing nucleoside triphosphate hydrolases"/>
    <property type="match status" value="1"/>
</dbReference>
<reference evidence="3" key="1">
    <citation type="submission" date="2016-10" db="EMBL/GenBank/DDBJ databases">
        <authorList>
            <person name="Varghese N."/>
            <person name="Submissions S."/>
        </authorList>
    </citation>
    <scope>NUCLEOTIDE SEQUENCE [LARGE SCALE GENOMIC DNA]</scope>
    <source>
        <strain evidence="3">OR362-8,ATCC BAA-1266,JCM 13504</strain>
    </source>
</reference>
<dbReference type="Proteomes" id="UP000199029">
    <property type="component" value="Unassembled WGS sequence"/>
</dbReference>
<dbReference type="EMBL" id="FOXS01000010">
    <property type="protein sequence ID" value="SFQ82161.1"/>
    <property type="molecule type" value="Genomic_DNA"/>
</dbReference>
<gene>
    <name evidence="2" type="ORF">SAMN04515668_4748</name>
</gene>
<evidence type="ECO:0000259" key="1">
    <source>
        <dbReference type="Pfam" id="PF05729"/>
    </source>
</evidence>
<name>A0A1I6BMM5_HYMAR</name>
<feature type="domain" description="NACHT" evidence="1">
    <location>
        <begin position="236"/>
        <end position="384"/>
    </location>
</feature>
<evidence type="ECO:0000313" key="2">
    <source>
        <dbReference type="EMBL" id="SFQ82161.1"/>
    </source>
</evidence>
<protein>
    <submittedName>
        <fullName evidence="2">NACHT domain-containing protein</fullName>
    </submittedName>
</protein>
<accession>A0A1I6BMM5</accession>
<keyword evidence="3" id="KW-1185">Reference proteome</keyword>
<dbReference type="Gene3D" id="3.40.50.300">
    <property type="entry name" value="P-loop containing nucleotide triphosphate hydrolases"/>
    <property type="match status" value="1"/>
</dbReference>
<dbReference type="Pfam" id="PF05729">
    <property type="entry name" value="NACHT"/>
    <property type="match status" value="1"/>
</dbReference>
<proteinExistence type="predicted"/>
<sequence>MLGTITAAAFFAELGLGKAVTSLALKEGVDKLKKASSSKSPFRDRLYSVVQRLLDEYRQKYPEVTQAAKFPFWQSQWALKWALSHRFYAENRELLIADIPADLLQHMAQPTQQELDEFSARVKSFIEADSKLLTLYATENLAAEQFRANSQAEQQRDTTNDLLTTIVHAVTTKPDESDDIARATRVLNTFSAASLSLMGADHDIPNAGIHLDRAETARLILWTQTALQSQETPLAVLEGGAGLGKTVIMQDVLAGLQAQGVIVLALKADRLAAPTYAQLAQRILHGAGTNDFAEALAWARQPDNKQVVVLIDQLDALSQSLSANREALGSYRELIQFLLRQPDVRVLISCRTFDLETDPLLQTYKGKTRFEVARLTPEQIDTVVAASAFAGQTLTPTLRALLAIPLHLRIFCQLEATTDLTGLITLQALYDQLYEQKVMRPTPPTGEVSAPDPVKLRSLLTEIAEAMYKSQRLAVPLTRYTRLYKNEVDYALSQNLLVAVPGGKQIQFFHQSFFDYLFAREFVESGQQLADLIAEGHQGLFIRSAVNQVLQYLRPFDDRAYLQNVQELLLHPDQYRLHIRLLVVQQFGAIADPNASEQQFAKRHLLSSPDMADIFYESVRSAGWASWLIKQDVVLKLIQRPTELTRSEQNFLWYLARQQPALAIEVLTHATPDEHSGPRVSWMLSQAAETTEPGFDTVFARFASAAEAADSWQYWHTLEERATIDPKATAERLFEALKEETWLRYGEGKRRRNIDEWQAQQVAEKLLQAHPAVGFGVLKRLLEYWIEERRVDRLRDAGYDVEVGSIISDSEFAMHTPGDGNAYSLTAKLYDLTQQHLEETARLDPAQARLLLDDWPRSAMRSLLQLTCATYLANPTAFIPDIFELLSRPALLEDVHGGGHLNYYLRELLTHSYPHFTSEQQALLHGCILRTEYKLDWDRRHEPVERDAKHVCRHMYSRNGRLTYGYLAAIPGVATHHNADVKRRYQELNRRFGIVENKAPQGMRTRIGDPSPFTHEQVKLLQPTDWLGAFREHQRPKGEFPFDSYAPGLARHFGEVVKADPLRMLVVLDMLLNPDNQDIPARHLREGLAGLADSPGMNLTQYTGLILRGIANNQISLDDTEGLRLLEKCVRDGRADDRVVELLAQVAVAHRHDQHAVTGDSVDELMDGINTTGGHAIGGLLHCWQMVEHTDLIMDTLRQIGHDGSGAVRAAALRVLSLLTHLLEPATQPIVDVFLALVGTNYRLLKFTSDTLRPLLRPHLAELEPLFTAALAEPVCQEQVAHSLTLAWAWNIPGAYELLQTYWQHSSPARVSSLRLLMHEYSQLSASQKLLAQQMFQELLAYNDKELEDAYEICFHWLTAADFPIWLPLIQAYIAAPVGMGRSRTFYDFLQLCVQDYPAECIELAAAFDGHAAPEMQRNALDKKPLELLLSAYHVLTEIDAGAPQLELAMETFDRMLQQPAYRSGAAEALALVDRG</sequence>
<organism evidence="2 3">
    <name type="scientific">Hymenobacter arizonensis</name>
    <name type="common">Siccationidurans arizonensis</name>
    <dbReference type="NCBI Taxonomy" id="1227077"/>
    <lineage>
        <taxon>Bacteria</taxon>
        <taxon>Pseudomonadati</taxon>
        <taxon>Bacteroidota</taxon>
        <taxon>Cytophagia</taxon>
        <taxon>Cytophagales</taxon>
        <taxon>Hymenobacteraceae</taxon>
        <taxon>Hymenobacter</taxon>
    </lineage>
</organism>
<evidence type="ECO:0000313" key="3">
    <source>
        <dbReference type="Proteomes" id="UP000199029"/>
    </source>
</evidence>